<feature type="domain" description="Nucleoside phosphorylase" evidence="12">
    <location>
        <begin position="22"/>
        <end position="246"/>
    </location>
</feature>
<keyword evidence="14" id="KW-1185">Reference proteome</keyword>
<dbReference type="Pfam" id="PF01048">
    <property type="entry name" value="PNP_UDP_1"/>
    <property type="match status" value="1"/>
</dbReference>
<keyword evidence="6" id="KW-0963">Cytoplasm</keyword>
<dbReference type="GO" id="GO:0005829">
    <property type="term" value="C:cytosol"/>
    <property type="evidence" value="ECO:0007669"/>
    <property type="project" value="TreeGrafter"/>
</dbReference>
<dbReference type="GO" id="GO:0009164">
    <property type="term" value="P:nucleoside catabolic process"/>
    <property type="evidence" value="ECO:0007669"/>
    <property type="project" value="UniProtKB-ARBA"/>
</dbReference>
<comment type="caution">
    <text evidence="13">The sequence shown here is derived from an EMBL/GenBank/DDBJ whole genome shotgun (WGS) entry which is preliminary data.</text>
</comment>
<dbReference type="GO" id="GO:0009166">
    <property type="term" value="P:nucleotide catabolic process"/>
    <property type="evidence" value="ECO:0007669"/>
    <property type="project" value="InterPro"/>
</dbReference>
<dbReference type="PROSITE" id="PS01232">
    <property type="entry name" value="PNP_UDP_1"/>
    <property type="match status" value="1"/>
</dbReference>
<dbReference type="NCBIfam" id="TIGR01718">
    <property type="entry name" value="Uridine-psphlse"/>
    <property type="match status" value="1"/>
</dbReference>
<dbReference type="RefSeq" id="WP_117784744.1">
    <property type="nucleotide sequence ID" value="NZ_JACOOX010000001.1"/>
</dbReference>
<keyword evidence="7 10" id="KW-0328">Glycosyltransferase</keyword>
<keyword evidence="11" id="KW-0812">Transmembrane</keyword>
<keyword evidence="8 10" id="KW-0808">Transferase</keyword>
<feature type="transmembrane region" description="Helical" evidence="11">
    <location>
        <begin position="199"/>
        <end position="219"/>
    </location>
</feature>
<evidence type="ECO:0000256" key="4">
    <source>
        <dbReference type="ARBA" id="ARBA00011888"/>
    </source>
</evidence>
<reference evidence="13 14" key="1">
    <citation type="submission" date="2020-08" db="EMBL/GenBank/DDBJ databases">
        <title>Genome public.</title>
        <authorList>
            <person name="Liu C."/>
            <person name="Sun Q."/>
        </authorList>
    </citation>
    <scope>NUCLEOTIDE SEQUENCE [LARGE SCALE GENOMIC DNA]</scope>
    <source>
        <strain evidence="13 14">NSJ-10</strain>
    </source>
</reference>
<proteinExistence type="inferred from homology"/>
<dbReference type="PANTHER" id="PTHR43691">
    <property type="entry name" value="URIDINE PHOSPHORYLASE"/>
    <property type="match status" value="1"/>
</dbReference>
<evidence type="ECO:0000256" key="10">
    <source>
        <dbReference type="RuleBase" id="RU361131"/>
    </source>
</evidence>
<sequence>MIYQEESGREYHIKTGKNEIGKYVILPGDPKRSAKIAAYLDDAKLVADNREFVTYTGYLEGEKVSVTSTGIGGPSAAIALEELVHCGADTFIRVGTCGAMQLDIMGGDIVVATGAVRMEGTSKEYAPIEYPAVASYPVIQALTKACETTGVRYHTGIVQSKDSFYGQHEPGTKPVSYELEAKWEAWKRMGCLASEMESAALFIVGAYLGVKVGACYLVVGNQERKAAGLENPLAYDTDMAVKTAVEAARQMILDARKE</sequence>
<evidence type="ECO:0000256" key="3">
    <source>
        <dbReference type="ARBA" id="ARBA00010456"/>
    </source>
</evidence>
<comment type="subcellular location">
    <subcellularLocation>
        <location evidence="1">Cytoplasm</location>
    </subcellularLocation>
</comment>
<evidence type="ECO:0000256" key="8">
    <source>
        <dbReference type="ARBA" id="ARBA00022679"/>
    </source>
</evidence>
<dbReference type="Proteomes" id="UP000615234">
    <property type="component" value="Unassembled WGS sequence"/>
</dbReference>
<dbReference type="InterPro" id="IPR000845">
    <property type="entry name" value="Nucleoside_phosphorylase_d"/>
</dbReference>
<evidence type="ECO:0000313" key="14">
    <source>
        <dbReference type="Proteomes" id="UP000615234"/>
    </source>
</evidence>
<evidence type="ECO:0000256" key="1">
    <source>
        <dbReference type="ARBA" id="ARBA00004496"/>
    </source>
</evidence>
<name>A0A8I0AIN2_9FIRM</name>
<dbReference type="UniPathway" id="UPA00574">
    <property type="reaction ID" value="UER00633"/>
</dbReference>
<comment type="catalytic activity">
    <reaction evidence="9 10">
        <text>uridine + phosphate = alpha-D-ribose 1-phosphate + uracil</text>
        <dbReference type="Rhea" id="RHEA:24388"/>
        <dbReference type="ChEBI" id="CHEBI:16704"/>
        <dbReference type="ChEBI" id="CHEBI:17568"/>
        <dbReference type="ChEBI" id="CHEBI:43474"/>
        <dbReference type="ChEBI" id="CHEBI:57720"/>
        <dbReference type="EC" id="2.4.2.3"/>
    </reaction>
</comment>
<dbReference type="EMBL" id="JACOOX010000001">
    <property type="protein sequence ID" value="MBC5661636.1"/>
    <property type="molecule type" value="Genomic_DNA"/>
</dbReference>
<dbReference type="InterPro" id="IPR035994">
    <property type="entry name" value="Nucleoside_phosphorylase_sf"/>
</dbReference>
<comment type="similarity">
    <text evidence="3 10">Belongs to the PNP/UDP phosphorylase family.</text>
</comment>
<dbReference type="AlphaFoldDB" id="A0A8I0AIN2"/>
<dbReference type="GO" id="GO:0044206">
    <property type="term" value="P:UMP salvage"/>
    <property type="evidence" value="ECO:0007669"/>
    <property type="project" value="UniProtKB-UniPathway"/>
</dbReference>
<evidence type="ECO:0000259" key="12">
    <source>
        <dbReference type="Pfam" id="PF01048"/>
    </source>
</evidence>
<dbReference type="Gene3D" id="3.40.50.1580">
    <property type="entry name" value="Nucleoside phosphorylase domain"/>
    <property type="match status" value="1"/>
</dbReference>
<evidence type="ECO:0000313" key="13">
    <source>
        <dbReference type="EMBL" id="MBC5661636.1"/>
    </source>
</evidence>
<dbReference type="EC" id="2.4.2.3" evidence="4 10"/>
<dbReference type="PANTHER" id="PTHR43691:SF11">
    <property type="entry name" value="FI09636P-RELATED"/>
    <property type="match status" value="1"/>
</dbReference>
<keyword evidence="11" id="KW-1133">Transmembrane helix</keyword>
<evidence type="ECO:0000256" key="9">
    <source>
        <dbReference type="ARBA" id="ARBA00048447"/>
    </source>
</evidence>
<evidence type="ECO:0000256" key="7">
    <source>
        <dbReference type="ARBA" id="ARBA00022676"/>
    </source>
</evidence>
<evidence type="ECO:0000256" key="6">
    <source>
        <dbReference type="ARBA" id="ARBA00022490"/>
    </source>
</evidence>
<dbReference type="SUPFAM" id="SSF53167">
    <property type="entry name" value="Purine and uridine phosphorylases"/>
    <property type="match status" value="1"/>
</dbReference>
<accession>A0A8I0AIN2</accession>
<dbReference type="InterPro" id="IPR010058">
    <property type="entry name" value="Uridine_phosphorylase"/>
</dbReference>
<keyword evidence="11" id="KW-0472">Membrane</keyword>
<evidence type="ECO:0000256" key="5">
    <source>
        <dbReference type="ARBA" id="ARBA00021980"/>
    </source>
</evidence>
<dbReference type="GO" id="GO:0004850">
    <property type="term" value="F:uridine phosphorylase activity"/>
    <property type="evidence" value="ECO:0007669"/>
    <property type="project" value="UniProtKB-EC"/>
</dbReference>
<comment type="pathway">
    <text evidence="2 10">Pyrimidine metabolism; UMP biosynthesis via salvage pathway; uracil from uridine (phosphorylase route): step 1/1.</text>
</comment>
<evidence type="ECO:0000256" key="2">
    <source>
        <dbReference type="ARBA" id="ARBA00004825"/>
    </source>
</evidence>
<protein>
    <recommendedName>
        <fullName evidence="5 10">Uridine phosphorylase</fullName>
        <ecNumber evidence="4 10">2.4.2.3</ecNumber>
    </recommendedName>
</protein>
<organism evidence="13 14">
    <name type="scientific">Coprococcus hominis</name>
    <name type="common">ex Liu et al. 2022</name>
    <dbReference type="NCBI Taxonomy" id="2763039"/>
    <lineage>
        <taxon>Bacteria</taxon>
        <taxon>Bacillati</taxon>
        <taxon>Bacillota</taxon>
        <taxon>Clostridia</taxon>
        <taxon>Lachnospirales</taxon>
        <taxon>Lachnospiraceae</taxon>
        <taxon>Coprococcus</taxon>
    </lineage>
</organism>
<dbReference type="CDD" id="cd17767">
    <property type="entry name" value="UP_EcUdp-like"/>
    <property type="match status" value="1"/>
</dbReference>
<gene>
    <name evidence="13" type="primary">udp</name>
    <name evidence="13" type="ORF">H8S09_01805</name>
</gene>
<comment type="function">
    <text evidence="10">Catalyzes the reversible phosphorylytic cleavage of uridine to uracil and ribose-1-phosphate.</text>
</comment>
<evidence type="ECO:0000256" key="11">
    <source>
        <dbReference type="SAM" id="Phobius"/>
    </source>
</evidence>
<dbReference type="InterPro" id="IPR018016">
    <property type="entry name" value="Nucleoside_phosphorylase_CS"/>
</dbReference>